<accession>A0A922EV85</accession>
<evidence type="ECO:0000313" key="2">
    <source>
        <dbReference type="Proteomes" id="UP000811246"/>
    </source>
</evidence>
<organism evidence="1 2">
    <name type="scientific">Carya illinoinensis</name>
    <name type="common">Pecan</name>
    <dbReference type="NCBI Taxonomy" id="32201"/>
    <lineage>
        <taxon>Eukaryota</taxon>
        <taxon>Viridiplantae</taxon>
        <taxon>Streptophyta</taxon>
        <taxon>Embryophyta</taxon>
        <taxon>Tracheophyta</taxon>
        <taxon>Spermatophyta</taxon>
        <taxon>Magnoliopsida</taxon>
        <taxon>eudicotyledons</taxon>
        <taxon>Gunneridae</taxon>
        <taxon>Pentapetalae</taxon>
        <taxon>rosids</taxon>
        <taxon>fabids</taxon>
        <taxon>Fagales</taxon>
        <taxon>Juglandaceae</taxon>
        <taxon>Carya</taxon>
    </lineage>
</organism>
<name>A0A922EV85_CARIL</name>
<evidence type="ECO:0000313" key="1">
    <source>
        <dbReference type="EMBL" id="KAG6709360.1"/>
    </source>
</evidence>
<comment type="caution">
    <text evidence="1">The sequence shown here is derived from an EMBL/GenBank/DDBJ whole genome shotgun (WGS) entry which is preliminary data.</text>
</comment>
<proteinExistence type="predicted"/>
<dbReference type="AlphaFoldDB" id="A0A922EV85"/>
<dbReference type="Proteomes" id="UP000811246">
    <property type="component" value="Chromosome 6"/>
</dbReference>
<gene>
    <name evidence="1" type="ORF">I3842_06G129100</name>
</gene>
<protein>
    <submittedName>
        <fullName evidence="1">Uncharacterized protein</fullName>
    </submittedName>
</protein>
<reference evidence="1" key="1">
    <citation type="submission" date="2021-01" db="EMBL/GenBank/DDBJ databases">
        <authorList>
            <person name="Lovell J.T."/>
            <person name="Bentley N."/>
            <person name="Bhattarai G."/>
            <person name="Jenkins J.W."/>
            <person name="Sreedasyam A."/>
            <person name="Alarcon Y."/>
            <person name="Bock C."/>
            <person name="Boston L."/>
            <person name="Carlson J."/>
            <person name="Cervantes K."/>
            <person name="Clermont K."/>
            <person name="Krom N."/>
            <person name="Kubenka K."/>
            <person name="Mamidi S."/>
            <person name="Mattison C."/>
            <person name="Monteros M."/>
            <person name="Pisani C."/>
            <person name="Plott C."/>
            <person name="Rajasekar S."/>
            <person name="Rhein H.S."/>
            <person name="Rohla C."/>
            <person name="Song M."/>
            <person name="Hilaire R.S."/>
            <person name="Shu S."/>
            <person name="Wells L."/>
            <person name="Wang X."/>
            <person name="Webber J."/>
            <person name="Heerema R.J."/>
            <person name="Klein P."/>
            <person name="Conner P."/>
            <person name="Grauke L."/>
            <person name="Grimwood J."/>
            <person name="Schmutz J."/>
            <person name="Randall J.J."/>
        </authorList>
    </citation>
    <scope>NUCLEOTIDE SEQUENCE</scope>
    <source>
        <tissue evidence="1">Leaf</tissue>
    </source>
</reference>
<dbReference type="EMBL" id="CM031830">
    <property type="protein sequence ID" value="KAG6709360.1"/>
    <property type="molecule type" value="Genomic_DNA"/>
</dbReference>
<sequence length="51" mass="6173">MSQLKSQIQFRAQPFNSFKFINETRHAIHIWASWRAFKKILKNGPKKEKKE</sequence>